<organism evidence="3 4">
    <name type="scientific">Pundamilia nyererei</name>
    <dbReference type="NCBI Taxonomy" id="303518"/>
    <lineage>
        <taxon>Eukaryota</taxon>
        <taxon>Metazoa</taxon>
        <taxon>Chordata</taxon>
        <taxon>Craniata</taxon>
        <taxon>Vertebrata</taxon>
        <taxon>Euteleostomi</taxon>
        <taxon>Actinopterygii</taxon>
        <taxon>Neopterygii</taxon>
        <taxon>Teleostei</taxon>
        <taxon>Neoteleostei</taxon>
        <taxon>Acanthomorphata</taxon>
        <taxon>Ovalentaria</taxon>
        <taxon>Cichlomorphae</taxon>
        <taxon>Cichliformes</taxon>
        <taxon>Cichlidae</taxon>
        <taxon>African cichlids</taxon>
        <taxon>Pseudocrenilabrinae</taxon>
        <taxon>Haplochromini</taxon>
        <taxon>Pundamilia</taxon>
    </lineage>
</organism>
<keyword evidence="3" id="KW-1185">Reference proteome</keyword>
<protein>
    <submittedName>
        <fullName evidence="4">Protein FAM98B-like</fullName>
    </submittedName>
</protein>
<dbReference type="AlphaFoldDB" id="A0A9Y3QQD2"/>
<comment type="similarity">
    <text evidence="1">Belongs to the FAM98 family.</text>
</comment>
<dbReference type="PANTHER" id="PTHR31353:SF5">
    <property type="entry name" value="IM:7138535"/>
    <property type="match status" value="1"/>
</dbReference>
<dbReference type="PANTHER" id="PTHR31353">
    <property type="entry name" value="FAM98"/>
    <property type="match status" value="1"/>
</dbReference>
<evidence type="ECO:0000256" key="1">
    <source>
        <dbReference type="ARBA" id="ARBA00007218"/>
    </source>
</evidence>
<evidence type="ECO:0000313" key="4">
    <source>
        <dbReference type="RefSeq" id="XP_005720995.1"/>
    </source>
</evidence>
<gene>
    <name evidence="4" type="primary">LOC102207174</name>
</gene>
<evidence type="ECO:0000313" key="3">
    <source>
        <dbReference type="Proteomes" id="UP000695023"/>
    </source>
</evidence>
<dbReference type="Proteomes" id="UP000695023">
    <property type="component" value="Unplaced"/>
</dbReference>
<dbReference type="GO" id="GO:0072669">
    <property type="term" value="C:tRNA-splicing ligase complex"/>
    <property type="evidence" value="ECO:0007669"/>
    <property type="project" value="TreeGrafter"/>
</dbReference>
<evidence type="ECO:0000256" key="2">
    <source>
        <dbReference type="SAM" id="MobiDB-lite"/>
    </source>
</evidence>
<feature type="compositionally biased region" description="Basic residues" evidence="2">
    <location>
        <begin position="176"/>
        <end position="187"/>
    </location>
</feature>
<dbReference type="Pfam" id="PF10239">
    <property type="entry name" value="DUF2465"/>
    <property type="match status" value="1"/>
</dbReference>
<dbReference type="RefSeq" id="XP_005720995.1">
    <property type="nucleotide sequence ID" value="XM_005720938.2"/>
</dbReference>
<dbReference type="InterPro" id="IPR018797">
    <property type="entry name" value="FAM98"/>
</dbReference>
<sequence length="187" mass="20224">MLKEEAPLVNTLELRRVKNKSYTPVFMERSAGTVSAIKALGYPGSRCLSRCRCDELPCPLLSWLCAELRTLCPELRDISIQSILYLQERSAALASAPNLASLIGSSQVSPSLLLAAREDQSFIDPVKAGTSTSVYKTLMGSVPDRGGRPGEIEPPMPAWTGRSSKGNRGGRGGGQSHKHKKKKGKKD</sequence>
<feature type="region of interest" description="Disordered" evidence="2">
    <location>
        <begin position="140"/>
        <end position="187"/>
    </location>
</feature>
<dbReference type="GeneID" id="102207174"/>
<proteinExistence type="inferred from homology"/>
<accession>A0A9Y3QQD2</accession>
<reference evidence="4" key="1">
    <citation type="submission" date="2025-08" db="UniProtKB">
        <authorList>
            <consortium name="RefSeq"/>
        </authorList>
    </citation>
    <scope>IDENTIFICATION</scope>
</reference>
<name>A0A9Y3QQD2_9CICH</name>